<evidence type="ECO:0000256" key="1">
    <source>
        <dbReference type="SAM" id="MobiDB-lite"/>
    </source>
</evidence>
<feature type="compositionally biased region" description="Basic and acidic residues" evidence="1">
    <location>
        <begin position="354"/>
        <end position="375"/>
    </location>
</feature>
<evidence type="ECO:0000313" key="2">
    <source>
        <dbReference type="EMBL" id="KAJ8882471.1"/>
    </source>
</evidence>
<feature type="region of interest" description="Disordered" evidence="1">
    <location>
        <begin position="470"/>
        <end position="489"/>
    </location>
</feature>
<reference evidence="2 3" key="1">
    <citation type="submission" date="2023-02" db="EMBL/GenBank/DDBJ databases">
        <title>LHISI_Scaffold_Assembly.</title>
        <authorList>
            <person name="Stuart O.P."/>
            <person name="Cleave R."/>
            <person name="Magrath M.J.L."/>
            <person name="Mikheyev A.S."/>
        </authorList>
    </citation>
    <scope>NUCLEOTIDE SEQUENCE [LARGE SCALE GENOMIC DNA]</scope>
    <source>
        <strain evidence="2">Daus_M_001</strain>
        <tissue evidence="2">Leg muscle</tissue>
    </source>
</reference>
<feature type="region of interest" description="Disordered" evidence="1">
    <location>
        <begin position="95"/>
        <end position="143"/>
    </location>
</feature>
<gene>
    <name evidence="2" type="ORF">PR048_014281</name>
</gene>
<comment type="caution">
    <text evidence="2">The sequence shown here is derived from an EMBL/GenBank/DDBJ whole genome shotgun (WGS) entry which is preliminary data.</text>
</comment>
<feature type="compositionally biased region" description="Basic and acidic residues" evidence="1">
    <location>
        <begin position="330"/>
        <end position="346"/>
    </location>
</feature>
<accession>A0ABQ9HE67</accession>
<protein>
    <submittedName>
        <fullName evidence="2">Uncharacterized protein</fullName>
    </submittedName>
</protein>
<feature type="region of interest" description="Disordered" evidence="1">
    <location>
        <begin position="325"/>
        <end position="375"/>
    </location>
</feature>
<dbReference type="EMBL" id="JARBHB010000005">
    <property type="protein sequence ID" value="KAJ8882471.1"/>
    <property type="molecule type" value="Genomic_DNA"/>
</dbReference>
<feature type="region of interest" description="Disordered" evidence="1">
    <location>
        <begin position="54"/>
        <end position="73"/>
    </location>
</feature>
<dbReference type="Proteomes" id="UP001159363">
    <property type="component" value="Chromosome 4"/>
</dbReference>
<organism evidence="2 3">
    <name type="scientific">Dryococelus australis</name>
    <dbReference type="NCBI Taxonomy" id="614101"/>
    <lineage>
        <taxon>Eukaryota</taxon>
        <taxon>Metazoa</taxon>
        <taxon>Ecdysozoa</taxon>
        <taxon>Arthropoda</taxon>
        <taxon>Hexapoda</taxon>
        <taxon>Insecta</taxon>
        <taxon>Pterygota</taxon>
        <taxon>Neoptera</taxon>
        <taxon>Polyneoptera</taxon>
        <taxon>Phasmatodea</taxon>
        <taxon>Verophasmatodea</taxon>
        <taxon>Anareolatae</taxon>
        <taxon>Phasmatidae</taxon>
        <taxon>Eurycanthinae</taxon>
        <taxon>Dryococelus</taxon>
    </lineage>
</organism>
<keyword evidence="3" id="KW-1185">Reference proteome</keyword>
<evidence type="ECO:0000313" key="3">
    <source>
        <dbReference type="Proteomes" id="UP001159363"/>
    </source>
</evidence>
<sequence length="799" mass="87275">MLLYYAVHGLRRRDFSRGRQMLHITAWDDSPELHFEGELAVELRRTRSSKAPLTSYYTRKQSPRSSLQRNDTSAALNMRADEGEVRCVWSSARMQGAGRNVRSPRKPRRPAPSSGTIPTCEGPGATPPGIEPGSPWRDASSLTTTPPRPLLNMWITQTGANGCVVPGGARGGNTWSSAQVRAGPTGAITSRVNNLILQPPAVHIAGSGCLFQRLGLGSRPCAIKITNRIPQWFSDWLHEARGTCFLSDWLLLAAKYSLLAGLTNVSDGHDADLIRTSQLFVYVYGRGAEVSQCRLLAFSAGRSFVKIFLSPIALTSGNSDNECIPFPSIRRNETGDGKREIPEKTRRPATSSAHDSHLRKSGSEPEIRPGTKEKFVGNTKRLVAVRNKLASNEGIPNAVRMDDSRSIESTFPMKEDPVVPLNQLTDYRMLRPFDSGWLSPLATWRMRGEITVDGGVHSSPRGRVVNTHTHARETDPSLSVPPDPRAVPPHRNTPVLLLGGPRSRNLPDPAFFHSSPPAEPWFRLARVPPDFKLPHAVRGKVKVNTLGCWCRCPCKGGGAAVDQRLELSSTSDKGESGSIPGEVAPRSSYVGIVSDGAVGRLPFPTTLHSGAAPCSPPRDLDVRRGPNDSLPLTGQDNSFLNPRLPWPTIDFRYVQNLFDSDEAFTYGIDVDTATIHEHSQATEGMLGDVPFVASCSLISLLSTHHLCRLGSAHSFRIHICLFTVEQRIHRDEMARLMWTSADWLGEALGCGLASRLPGSGGRRSDILLARAPGVELVSRLYCRLLCGGAEGNWLRGETG</sequence>
<name>A0ABQ9HE67_9NEOP</name>
<proteinExistence type="predicted"/>